<dbReference type="InterPro" id="IPR047817">
    <property type="entry name" value="ABC2_TM_bact-type"/>
</dbReference>
<dbReference type="GO" id="GO:0140359">
    <property type="term" value="F:ABC-type transporter activity"/>
    <property type="evidence" value="ECO:0007669"/>
    <property type="project" value="InterPro"/>
</dbReference>
<feature type="transmembrane region" description="Helical" evidence="6">
    <location>
        <begin position="178"/>
        <end position="197"/>
    </location>
</feature>
<feature type="transmembrane region" description="Helical" evidence="6">
    <location>
        <begin position="30"/>
        <end position="47"/>
    </location>
</feature>
<dbReference type="GO" id="GO:0043190">
    <property type="term" value="C:ATP-binding cassette (ABC) transporter complex"/>
    <property type="evidence" value="ECO:0007669"/>
    <property type="project" value="InterPro"/>
</dbReference>
<comment type="similarity">
    <text evidence="6">Belongs to the ABC-2 integral membrane protein family.</text>
</comment>
<evidence type="ECO:0000256" key="3">
    <source>
        <dbReference type="ARBA" id="ARBA00022989"/>
    </source>
</evidence>
<dbReference type="AlphaFoldDB" id="A0A1H6K153"/>
<sequence length="265" mass="28457">MTARTSSLNALVVESLLFARRHLVRWRNEPLLPIQSVAYPTLLLIIYHLLVSESLVRLAGTDNLNGLVPLCALAGGMFGALGAGFSIPGERRCGLLSRFWTFPVHRASALIGRLLAEGARTVVSTALITGIGIAMGLRFQASWLALIPYLVVPVVMVMTFAMVVTTLALAVGPDGSAMYTYLGTASIGLVFSSSGVAPMEMFPSWLRPLIQFQPMSPPIELMRALSEGGGVLWPVLGTLAWVVFFAVVFVPLAVRNYRIAAETGV</sequence>
<dbReference type="RefSeq" id="WP_157897681.1">
    <property type="nucleotide sequence ID" value="NZ_LT629971.1"/>
</dbReference>
<keyword evidence="3 6" id="KW-1133">Transmembrane helix</keyword>
<gene>
    <name evidence="8" type="ORF">SAMN04489835_2569</name>
</gene>
<feature type="transmembrane region" description="Helical" evidence="6">
    <location>
        <begin position="231"/>
        <end position="254"/>
    </location>
</feature>
<dbReference type="PANTHER" id="PTHR43027:SF1">
    <property type="entry name" value="DOXORUBICIN RESISTANCE ABC TRANSPORTER PERMEASE PROTEIN DRRC-RELATED"/>
    <property type="match status" value="1"/>
</dbReference>
<organism evidence="8 9">
    <name type="scientific">Mycolicibacterium rutilum</name>
    <name type="common">Mycobacterium rutilum</name>
    <dbReference type="NCBI Taxonomy" id="370526"/>
    <lineage>
        <taxon>Bacteria</taxon>
        <taxon>Bacillati</taxon>
        <taxon>Actinomycetota</taxon>
        <taxon>Actinomycetes</taxon>
        <taxon>Mycobacteriales</taxon>
        <taxon>Mycobacteriaceae</taxon>
        <taxon>Mycolicibacterium</taxon>
    </lineage>
</organism>
<evidence type="ECO:0000256" key="4">
    <source>
        <dbReference type="ARBA" id="ARBA00023136"/>
    </source>
</evidence>
<evidence type="ECO:0000259" key="7">
    <source>
        <dbReference type="PROSITE" id="PS51012"/>
    </source>
</evidence>
<proteinExistence type="inferred from homology"/>
<dbReference type="InterPro" id="IPR052902">
    <property type="entry name" value="ABC-2_transporter"/>
</dbReference>
<feature type="transmembrane region" description="Helical" evidence="6">
    <location>
        <begin position="67"/>
        <end position="88"/>
    </location>
</feature>
<dbReference type="GO" id="GO:0046677">
    <property type="term" value="P:response to antibiotic"/>
    <property type="evidence" value="ECO:0007669"/>
    <property type="project" value="UniProtKB-KW"/>
</dbReference>
<keyword evidence="5" id="KW-0046">Antibiotic resistance</keyword>
<evidence type="ECO:0000313" key="8">
    <source>
        <dbReference type="EMBL" id="SEH66029.1"/>
    </source>
</evidence>
<keyword evidence="4 6" id="KW-0472">Membrane</keyword>
<comment type="subcellular location">
    <subcellularLocation>
        <location evidence="6">Cell membrane</location>
        <topology evidence="6">Multi-pass membrane protein</topology>
    </subcellularLocation>
    <subcellularLocation>
        <location evidence="1">Membrane</location>
        <topology evidence="1">Multi-pass membrane protein</topology>
    </subcellularLocation>
</comment>
<feature type="transmembrane region" description="Helical" evidence="6">
    <location>
        <begin position="122"/>
        <end position="141"/>
    </location>
</feature>
<protein>
    <recommendedName>
        <fullName evidence="6">Transport permease protein</fullName>
    </recommendedName>
</protein>
<dbReference type="Proteomes" id="UP000182915">
    <property type="component" value="Chromosome I"/>
</dbReference>
<dbReference type="PIRSF" id="PIRSF006648">
    <property type="entry name" value="DrrB"/>
    <property type="match status" value="1"/>
</dbReference>
<keyword evidence="6" id="KW-1003">Cell membrane</keyword>
<keyword evidence="2 6" id="KW-0812">Transmembrane</keyword>
<dbReference type="EMBL" id="LT629971">
    <property type="protein sequence ID" value="SEH66029.1"/>
    <property type="molecule type" value="Genomic_DNA"/>
</dbReference>
<dbReference type="InterPro" id="IPR000412">
    <property type="entry name" value="ABC_2_transport"/>
</dbReference>
<evidence type="ECO:0000256" key="5">
    <source>
        <dbReference type="ARBA" id="ARBA00023251"/>
    </source>
</evidence>
<keyword evidence="6" id="KW-0813">Transport</keyword>
<dbReference type="PROSITE" id="PS51012">
    <property type="entry name" value="ABC_TM2"/>
    <property type="match status" value="1"/>
</dbReference>
<name>A0A1H6K153_MYCRU</name>
<dbReference type="OrthoDB" id="26267at2"/>
<evidence type="ECO:0000256" key="6">
    <source>
        <dbReference type="RuleBase" id="RU361157"/>
    </source>
</evidence>
<reference evidence="9" key="1">
    <citation type="submission" date="2016-10" db="EMBL/GenBank/DDBJ databases">
        <authorList>
            <person name="Varghese N."/>
            <person name="Submissions S."/>
        </authorList>
    </citation>
    <scope>NUCLEOTIDE SEQUENCE [LARGE SCALE GENOMIC DNA]</scope>
    <source>
        <strain evidence="9">DSM 45405</strain>
    </source>
</reference>
<evidence type="ECO:0000256" key="2">
    <source>
        <dbReference type="ARBA" id="ARBA00022692"/>
    </source>
</evidence>
<accession>A0A1H6K153</accession>
<dbReference type="STRING" id="370526.SAMN04489835_2569"/>
<dbReference type="PANTHER" id="PTHR43027">
    <property type="entry name" value="DOXORUBICIN RESISTANCE ABC TRANSPORTER PERMEASE PROTEIN DRRC-RELATED"/>
    <property type="match status" value="1"/>
</dbReference>
<dbReference type="InterPro" id="IPR013525">
    <property type="entry name" value="ABC2_TM"/>
</dbReference>
<evidence type="ECO:0000313" key="9">
    <source>
        <dbReference type="Proteomes" id="UP000182915"/>
    </source>
</evidence>
<dbReference type="Pfam" id="PF01061">
    <property type="entry name" value="ABC2_membrane"/>
    <property type="match status" value="1"/>
</dbReference>
<evidence type="ECO:0000256" key="1">
    <source>
        <dbReference type="ARBA" id="ARBA00004141"/>
    </source>
</evidence>
<feature type="domain" description="ABC transmembrane type-2" evidence="7">
    <location>
        <begin position="31"/>
        <end position="260"/>
    </location>
</feature>
<keyword evidence="9" id="KW-1185">Reference proteome</keyword>
<feature type="transmembrane region" description="Helical" evidence="6">
    <location>
        <begin position="147"/>
        <end position="171"/>
    </location>
</feature>